<dbReference type="InterPro" id="IPR052339">
    <property type="entry name" value="Fe-S_Maturation_MIP18"/>
</dbReference>
<dbReference type="SUPFAM" id="SSF117916">
    <property type="entry name" value="Fe-S cluster assembly (FSCA) domain-like"/>
    <property type="match status" value="1"/>
</dbReference>
<organism evidence="2 3">
    <name type="scientific">Methylogaea oryzae</name>
    <dbReference type="NCBI Taxonomy" id="1295382"/>
    <lineage>
        <taxon>Bacteria</taxon>
        <taxon>Pseudomonadati</taxon>
        <taxon>Pseudomonadota</taxon>
        <taxon>Gammaproteobacteria</taxon>
        <taxon>Methylococcales</taxon>
        <taxon>Methylococcaceae</taxon>
        <taxon>Methylogaea</taxon>
    </lineage>
</organism>
<evidence type="ECO:0000313" key="3">
    <source>
        <dbReference type="Proteomes" id="UP000824988"/>
    </source>
</evidence>
<sequence length="186" mass="20117">MHGTRETLILQRDVDVIYVPDGTSGTLPQGEVVQMYQALGGSYTVIASGSGRMARIAAGDADALGKEPETLDNLSDDTDAASVEKNVWEVLKTIYDPEIPVNIVELGLVYRCEVTPVDDGDGRNDVHVVMTLTAPGCGMGPVLQFDAERAIRQLPGIRQVNVEVVFDPPWSRDMMSEAAKLELGML</sequence>
<proteinExistence type="predicted"/>
<gene>
    <name evidence="2" type="ORF">MoryE10_08200</name>
</gene>
<protein>
    <submittedName>
        <fullName evidence="2">Fe-S cluster assembly protein SufT</fullName>
    </submittedName>
</protein>
<keyword evidence="3" id="KW-1185">Reference proteome</keyword>
<dbReference type="NCBIfam" id="TIGR03406">
    <property type="entry name" value="FeS_long_SufT"/>
    <property type="match status" value="1"/>
</dbReference>
<name>A0A8D5AIY2_9GAMM</name>
<dbReference type="EMBL" id="AP019782">
    <property type="protein sequence ID" value="BBL70214.1"/>
    <property type="molecule type" value="Genomic_DNA"/>
</dbReference>
<accession>A0A8D5AIY2</accession>
<dbReference type="Pfam" id="PF01883">
    <property type="entry name" value="FeS_assembly_P"/>
    <property type="match status" value="1"/>
</dbReference>
<dbReference type="Gene3D" id="3.30.300.130">
    <property type="entry name" value="Fe-S cluster assembly (FSCA)"/>
    <property type="match status" value="1"/>
</dbReference>
<dbReference type="InterPro" id="IPR034904">
    <property type="entry name" value="FSCA_dom_sf"/>
</dbReference>
<dbReference type="Proteomes" id="UP000824988">
    <property type="component" value="Chromosome"/>
</dbReference>
<dbReference type="AlphaFoldDB" id="A0A8D5AIY2"/>
<evidence type="ECO:0000313" key="2">
    <source>
        <dbReference type="EMBL" id="BBL70214.1"/>
    </source>
</evidence>
<dbReference type="RefSeq" id="WP_054773743.1">
    <property type="nucleotide sequence ID" value="NZ_AP019782.1"/>
</dbReference>
<dbReference type="InterPro" id="IPR017776">
    <property type="entry name" value="FeS_assembly_SufT_put"/>
</dbReference>
<dbReference type="PANTHER" id="PTHR42831">
    <property type="entry name" value="FE-S PROTEIN MATURATION AUXILIARY FACTOR YITW"/>
    <property type="match status" value="1"/>
</dbReference>
<dbReference type="KEGG" id="moz:MoryE10_08200"/>
<reference evidence="2" key="1">
    <citation type="submission" date="2019-06" db="EMBL/GenBank/DDBJ databases">
        <title>Complete genome sequence of Methylogaea oryzae strain JCM16910.</title>
        <authorList>
            <person name="Asakawa S."/>
        </authorList>
    </citation>
    <scope>NUCLEOTIDE SEQUENCE</scope>
    <source>
        <strain evidence="2">E10</strain>
    </source>
</reference>
<dbReference type="InterPro" id="IPR002744">
    <property type="entry name" value="MIP18-like"/>
</dbReference>
<evidence type="ECO:0000259" key="1">
    <source>
        <dbReference type="Pfam" id="PF01883"/>
    </source>
</evidence>
<feature type="domain" description="MIP18 family-like" evidence="1">
    <location>
        <begin position="85"/>
        <end position="164"/>
    </location>
</feature>
<dbReference type="PANTHER" id="PTHR42831:SF1">
    <property type="entry name" value="FE-S PROTEIN MATURATION AUXILIARY FACTOR YITW"/>
    <property type="match status" value="1"/>
</dbReference>